<evidence type="ECO:0000313" key="3">
    <source>
        <dbReference type="Proteomes" id="UP000295781"/>
    </source>
</evidence>
<dbReference type="Proteomes" id="UP000295781">
    <property type="component" value="Chromosome"/>
</dbReference>
<evidence type="ECO:0000256" key="1">
    <source>
        <dbReference type="SAM" id="MobiDB-lite"/>
    </source>
</evidence>
<gene>
    <name evidence="2" type="ORF">SOCEGT47_041250</name>
</gene>
<protein>
    <submittedName>
        <fullName evidence="2">Uncharacterized protein</fullName>
    </submittedName>
</protein>
<organism evidence="2 3">
    <name type="scientific">Sorangium cellulosum</name>
    <name type="common">Polyangium cellulosum</name>
    <dbReference type="NCBI Taxonomy" id="56"/>
    <lineage>
        <taxon>Bacteria</taxon>
        <taxon>Pseudomonadati</taxon>
        <taxon>Myxococcota</taxon>
        <taxon>Polyangia</taxon>
        <taxon>Polyangiales</taxon>
        <taxon>Polyangiaceae</taxon>
        <taxon>Sorangium</taxon>
    </lineage>
</organism>
<dbReference type="InterPro" id="IPR046297">
    <property type="entry name" value="DUF6334"/>
</dbReference>
<dbReference type="Pfam" id="PF19860">
    <property type="entry name" value="DUF6334"/>
    <property type="match status" value="1"/>
</dbReference>
<dbReference type="AlphaFoldDB" id="A0A4P2Q3M3"/>
<dbReference type="EMBL" id="CP012670">
    <property type="protein sequence ID" value="AUX23598.1"/>
    <property type="molecule type" value="Genomic_DNA"/>
</dbReference>
<dbReference type="OrthoDB" id="6399959at2"/>
<accession>A0A4P2Q3M3</accession>
<name>A0A4P2Q3M3_SORCE</name>
<evidence type="ECO:0000313" key="2">
    <source>
        <dbReference type="EMBL" id="AUX23598.1"/>
    </source>
</evidence>
<proteinExistence type="predicted"/>
<feature type="region of interest" description="Disordered" evidence="1">
    <location>
        <begin position="199"/>
        <end position="232"/>
    </location>
</feature>
<dbReference type="RefSeq" id="WP_129348877.1">
    <property type="nucleotide sequence ID" value="NZ_CP012670.1"/>
</dbReference>
<sequence>MQEVESARHPEIRALLDSMVGKRLTSITRHVLNDPDETACAFEWLVGLDLRFGRSVLRIDVNPDDDTLVVAKARQQRRSGPDTLIIDGASHPLWRPAMGQTLAFAWTMVNSKGYLDGLAFAFDVYAPSAMLVSAGSQIHEFSAQDRDRRVSETTAIHAPTATHGPTKHSVNQAIDAFISNIVNITRKAAARAAAEALKGNHGPAAPAHEPKAARGSGANLARSRMPSKDPRLTERVYDYIRNHPGHDITQISRGIGVIDRSKVQSAIRKLQDRGDIRRSGLGGGLVATPGRARG</sequence>
<reference evidence="2 3" key="1">
    <citation type="submission" date="2015-09" db="EMBL/GenBank/DDBJ databases">
        <title>Sorangium comparison.</title>
        <authorList>
            <person name="Zaburannyi N."/>
            <person name="Bunk B."/>
            <person name="Overmann J."/>
            <person name="Mueller R."/>
        </authorList>
    </citation>
    <scope>NUCLEOTIDE SEQUENCE [LARGE SCALE GENOMIC DNA]</scope>
    <source>
        <strain evidence="2 3">So ceGT47</strain>
    </source>
</reference>